<dbReference type="EMBL" id="JASCXX010000026">
    <property type="protein sequence ID" value="MDI6450941.1"/>
    <property type="molecule type" value="Genomic_DNA"/>
</dbReference>
<gene>
    <name evidence="1" type="ORF">QJ522_17910</name>
</gene>
<organism evidence="1 2">
    <name type="scientific">Anaerobaca lacustris</name>
    <dbReference type="NCBI Taxonomy" id="3044600"/>
    <lineage>
        <taxon>Bacteria</taxon>
        <taxon>Pseudomonadati</taxon>
        <taxon>Planctomycetota</taxon>
        <taxon>Phycisphaerae</taxon>
        <taxon>Sedimentisphaerales</taxon>
        <taxon>Anaerobacaceae</taxon>
        <taxon>Anaerobaca</taxon>
    </lineage>
</organism>
<keyword evidence="2" id="KW-1185">Reference proteome</keyword>
<protein>
    <submittedName>
        <fullName evidence="1">Uncharacterized protein</fullName>
    </submittedName>
</protein>
<dbReference type="Proteomes" id="UP001431776">
    <property type="component" value="Unassembled WGS sequence"/>
</dbReference>
<dbReference type="AlphaFoldDB" id="A0AAW6U4C8"/>
<evidence type="ECO:0000313" key="1">
    <source>
        <dbReference type="EMBL" id="MDI6450941.1"/>
    </source>
</evidence>
<sequence>MKQSPDMQKLEEVLRSSALTAGGFMGSDARSVTEVIEADAAELFRLGVSREQLGARMTEITAVAEKGLGTWVRIDDVREAAIDEARGQMVCPWPHEARFRKRVTTVRRTDSGQTVRWSDLNVHLIAAHGFFEGRGSTFRIDPALLVQVIL</sequence>
<comment type="caution">
    <text evidence="1">The sequence shown here is derived from an EMBL/GenBank/DDBJ whole genome shotgun (WGS) entry which is preliminary data.</text>
</comment>
<dbReference type="RefSeq" id="WP_349246348.1">
    <property type="nucleotide sequence ID" value="NZ_JASCXX010000026.1"/>
</dbReference>
<proteinExistence type="predicted"/>
<evidence type="ECO:0000313" key="2">
    <source>
        <dbReference type="Proteomes" id="UP001431776"/>
    </source>
</evidence>
<name>A0AAW6U4C8_9BACT</name>
<accession>A0AAW6U4C8</accession>
<reference evidence="1" key="1">
    <citation type="submission" date="2023-05" db="EMBL/GenBank/DDBJ databases">
        <title>Anaerotaeda fermentans gen. nov., sp. nov., a novel anaerobic planctomycete of the new family within the order Sedimentisphaerales isolated from Taman Peninsula, Russia.</title>
        <authorList>
            <person name="Khomyakova M.A."/>
            <person name="Merkel A.Y."/>
            <person name="Slobodkin A.I."/>
        </authorList>
    </citation>
    <scope>NUCLEOTIDE SEQUENCE</scope>
    <source>
        <strain evidence="1">M17dextr</strain>
    </source>
</reference>